<dbReference type="Pfam" id="PF11823">
    <property type="entry name" value="Se_S_carrier"/>
    <property type="match status" value="1"/>
</dbReference>
<sequence length="86" mass="9920">MNDEKYIAVLASYSHTAFLHSRLLELNIPSEIIATPYKLSIGCTKSVLFDAKDLKRVQNVIRVNSLMERGIYEKVLYKNKITYILI</sequence>
<evidence type="ECO:0000259" key="1">
    <source>
        <dbReference type="Pfam" id="PF11823"/>
    </source>
</evidence>
<evidence type="ECO:0000313" key="3">
    <source>
        <dbReference type="Proteomes" id="UP001224418"/>
    </source>
</evidence>
<proteinExistence type="predicted"/>
<name>A0ABU0JQW4_HATLI</name>
<dbReference type="EMBL" id="JAUSWN010000008">
    <property type="protein sequence ID" value="MDQ0479459.1"/>
    <property type="molecule type" value="Genomic_DNA"/>
</dbReference>
<reference evidence="2 3" key="1">
    <citation type="submission" date="2023-07" db="EMBL/GenBank/DDBJ databases">
        <title>Genomic Encyclopedia of Type Strains, Phase IV (KMG-IV): sequencing the most valuable type-strain genomes for metagenomic binning, comparative biology and taxonomic classification.</title>
        <authorList>
            <person name="Goeker M."/>
        </authorList>
    </citation>
    <scope>NUCLEOTIDE SEQUENCE [LARGE SCALE GENOMIC DNA]</scope>
    <source>
        <strain evidence="2 3">DSM 1400</strain>
    </source>
</reference>
<gene>
    <name evidence="2" type="ORF">QOZ93_001200</name>
</gene>
<organism evidence="2 3">
    <name type="scientific">Hathewaya limosa</name>
    <name type="common">Clostridium limosum</name>
    <dbReference type="NCBI Taxonomy" id="1536"/>
    <lineage>
        <taxon>Bacteria</taxon>
        <taxon>Bacillati</taxon>
        <taxon>Bacillota</taxon>
        <taxon>Clostridia</taxon>
        <taxon>Eubacteriales</taxon>
        <taxon>Clostridiaceae</taxon>
        <taxon>Hathewaya</taxon>
    </lineage>
</organism>
<dbReference type="Proteomes" id="UP001224418">
    <property type="component" value="Unassembled WGS sequence"/>
</dbReference>
<dbReference type="RefSeq" id="WP_307355496.1">
    <property type="nucleotide sequence ID" value="NZ_BAAACJ010000029.1"/>
</dbReference>
<accession>A0ABU0JQW4</accession>
<dbReference type="InterPro" id="IPR021778">
    <property type="entry name" value="Se/S_carrier-like"/>
</dbReference>
<keyword evidence="3" id="KW-1185">Reference proteome</keyword>
<comment type="caution">
    <text evidence="2">The sequence shown here is derived from an EMBL/GenBank/DDBJ whole genome shotgun (WGS) entry which is preliminary data.</text>
</comment>
<evidence type="ECO:0000313" key="2">
    <source>
        <dbReference type="EMBL" id="MDQ0479459.1"/>
    </source>
</evidence>
<protein>
    <recommendedName>
        <fullName evidence="1">Putative Se/S carrier protein-like domain-containing protein</fullName>
    </recommendedName>
</protein>
<feature type="domain" description="Putative Se/S carrier protein-like" evidence="1">
    <location>
        <begin position="5"/>
        <end position="73"/>
    </location>
</feature>